<accession>A0A2G8LNX7</accession>
<evidence type="ECO:0000256" key="2">
    <source>
        <dbReference type="SAM" id="MobiDB-lite"/>
    </source>
</evidence>
<dbReference type="OrthoDB" id="10256523at2759"/>
<protein>
    <submittedName>
        <fullName evidence="3">Uncharacterized protein</fullName>
    </submittedName>
</protein>
<proteinExistence type="predicted"/>
<sequence length="408" mass="46261">MSERLPGLAGSAAGQTEIRKVCQGSNKSPLPKAKGKASSRGTVKEQRRLAVKEEERLVTGDKSDHIEIKRLTEENERLQNELDSIREMYNQLLREGPCETYEERRVNLLKSQVIQLERQIMLDMEALSKRSMVILEVENILERITEQFRDLLGSETPGPKVTIERSQLTRLIEDTEGARRRLYRSVETSDTKHLAQPALFMGEFLKPIRSDQSEISLLDVCRGHTDHLNLRHVSKLESKLFSLLKKLLVLQHDLTTAPSSTSAVSLPAAKILQDRSESLLATTLPLLAECCQNLMELSLLVPAAPWPALRKSIHPEITSESVLSALPSFPRSKQKQALAVVDALLKANNYSREVAKLEYKACSEELRFHQDVYDLHMEYTRAIFDALKESYQIFEKDMKDSICMPAAR</sequence>
<gene>
    <name evidence="3" type="ORF">BSL78_01112</name>
</gene>
<comment type="caution">
    <text evidence="3">The sequence shown here is derived from an EMBL/GenBank/DDBJ whole genome shotgun (WGS) entry which is preliminary data.</text>
</comment>
<name>A0A2G8LNX7_STIJA</name>
<reference evidence="3 4" key="1">
    <citation type="journal article" date="2017" name="PLoS Biol.">
        <title>The sea cucumber genome provides insights into morphological evolution and visceral regeneration.</title>
        <authorList>
            <person name="Zhang X."/>
            <person name="Sun L."/>
            <person name="Yuan J."/>
            <person name="Sun Y."/>
            <person name="Gao Y."/>
            <person name="Zhang L."/>
            <person name="Li S."/>
            <person name="Dai H."/>
            <person name="Hamel J.F."/>
            <person name="Liu C."/>
            <person name="Yu Y."/>
            <person name="Liu S."/>
            <person name="Lin W."/>
            <person name="Guo K."/>
            <person name="Jin S."/>
            <person name="Xu P."/>
            <person name="Storey K.B."/>
            <person name="Huan P."/>
            <person name="Zhang T."/>
            <person name="Zhou Y."/>
            <person name="Zhang J."/>
            <person name="Lin C."/>
            <person name="Li X."/>
            <person name="Xing L."/>
            <person name="Huo D."/>
            <person name="Sun M."/>
            <person name="Wang L."/>
            <person name="Mercier A."/>
            <person name="Li F."/>
            <person name="Yang H."/>
            <person name="Xiang J."/>
        </authorList>
    </citation>
    <scope>NUCLEOTIDE SEQUENCE [LARGE SCALE GENOMIC DNA]</scope>
    <source>
        <strain evidence="3">Shaxun</strain>
        <tissue evidence="3">Muscle</tissue>
    </source>
</reference>
<dbReference type="EMBL" id="MRZV01000021">
    <property type="protein sequence ID" value="PIK61968.1"/>
    <property type="molecule type" value="Genomic_DNA"/>
</dbReference>
<dbReference type="Proteomes" id="UP000230750">
    <property type="component" value="Unassembled WGS sequence"/>
</dbReference>
<evidence type="ECO:0000256" key="1">
    <source>
        <dbReference type="SAM" id="Coils"/>
    </source>
</evidence>
<evidence type="ECO:0000313" key="4">
    <source>
        <dbReference type="Proteomes" id="UP000230750"/>
    </source>
</evidence>
<keyword evidence="4" id="KW-1185">Reference proteome</keyword>
<dbReference type="AlphaFoldDB" id="A0A2G8LNX7"/>
<evidence type="ECO:0000313" key="3">
    <source>
        <dbReference type="EMBL" id="PIK61968.1"/>
    </source>
</evidence>
<keyword evidence="1" id="KW-0175">Coiled coil</keyword>
<feature type="coiled-coil region" evidence="1">
    <location>
        <begin position="61"/>
        <end position="95"/>
    </location>
</feature>
<dbReference type="STRING" id="307972.A0A2G8LNX7"/>
<organism evidence="3 4">
    <name type="scientific">Stichopus japonicus</name>
    <name type="common">Sea cucumber</name>
    <dbReference type="NCBI Taxonomy" id="307972"/>
    <lineage>
        <taxon>Eukaryota</taxon>
        <taxon>Metazoa</taxon>
        <taxon>Echinodermata</taxon>
        <taxon>Eleutherozoa</taxon>
        <taxon>Echinozoa</taxon>
        <taxon>Holothuroidea</taxon>
        <taxon>Aspidochirotacea</taxon>
        <taxon>Aspidochirotida</taxon>
        <taxon>Stichopodidae</taxon>
        <taxon>Apostichopus</taxon>
    </lineage>
</organism>
<feature type="region of interest" description="Disordered" evidence="2">
    <location>
        <begin position="1"/>
        <end position="46"/>
    </location>
</feature>